<evidence type="ECO:0000313" key="2">
    <source>
        <dbReference type="EMBL" id="KJX94879.1"/>
    </source>
</evidence>
<feature type="compositionally biased region" description="Basic residues" evidence="1">
    <location>
        <begin position="228"/>
        <end position="239"/>
    </location>
</feature>
<organism evidence="2 3">
    <name type="scientific">Zymoseptoria brevis</name>
    <dbReference type="NCBI Taxonomy" id="1047168"/>
    <lineage>
        <taxon>Eukaryota</taxon>
        <taxon>Fungi</taxon>
        <taxon>Dikarya</taxon>
        <taxon>Ascomycota</taxon>
        <taxon>Pezizomycotina</taxon>
        <taxon>Dothideomycetes</taxon>
        <taxon>Dothideomycetidae</taxon>
        <taxon>Mycosphaerellales</taxon>
        <taxon>Mycosphaerellaceae</taxon>
        <taxon>Zymoseptoria</taxon>
    </lineage>
</organism>
<name>A0A0F4GC02_9PEZI</name>
<feature type="region of interest" description="Disordered" evidence="1">
    <location>
        <begin position="186"/>
        <end position="243"/>
    </location>
</feature>
<comment type="caution">
    <text evidence="2">The sequence shown here is derived from an EMBL/GenBank/DDBJ whole genome shotgun (WGS) entry which is preliminary data.</text>
</comment>
<dbReference type="OrthoDB" id="10357708at2759"/>
<keyword evidence="3" id="KW-1185">Reference proteome</keyword>
<protein>
    <submittedName>
        <fullName evidence="2">Uncharacterized protein</fullName>
    </submittedName>
</protein>
<evidence type="ECO:0000313" key="3">
    <source>
        <dbReference type="Proteomes" id="UP000033647"/>
    </source>
</evidence>
<evidence type="ECO:0000256" key="1">
    <source>
        <dbReference type="SAM" id="MobiDB-lite"/>
    </source>
</evidence>
<accession>A0A0F4GC02</accession>
<sequence length="324" mass="36600">MISRFMIVRPASFTCDWEPTLSFARPNRNYLSSQHHVTTNNSATPNVGICTKATATSEITSNANAMADSDSDSPQSAASELRETCINTFNRAVNDYENLHNIFVRWALMLDSGREPHAMLISIFEREGEFSPVQESVTDDGSRYRVIGFIEEGKIRFQCELEELKGYFTEDGKGWIAELRVQDRTRDTVDSESQEKIDDDEDGANDVSKADAELETTTKDKKTDKQLSRRKKGKKSRKKLTPEKLRELQRAANLEALREAAKVHFGDRYASMVETVVDLRSEAGREQAEELFEYDTVLVTRDGGRVGGDIQFLRGLPDELPDPQ</sequence>
<dbReference type="EMBL" id="LAFY01004112">
    <property type="protein sequence ID" value="KJX94879.1"/>
    <property type="molecule type" value="Genomic_DNA"/>
</dbReference>
<reference evidence="2 3" key="1">
    <citation type="submission" date="2015-03" db="EMBL/GenBank/DDBJ databases">
        <title>RNA-seq based gene annotation and comparative genomics of four Zymoseptoria species reveal species-specific pathogenicity related genes and transposable element activity.</title>
        <authorList>
            <person name="Grandaubert J."/>
            <person name="Bhattacharyya A."/>
            <person name="Stukenbrock E.H."/>
        </authorList>
    </citation>
    <scope>NUCLEOTIDE SEQUENCE [LARGE SCALE GENOMIC DNA]</scope>
    <source>
        <strain evidence="2 3">Zb18110</strain>
    </source>
</reference>
<dbReference type="Proteomes" id="UP000033647">
    <property type="component" value="Unassembled WGS sequence"/>
</dbReference>
<gene>
    <name evidence="2" type="ORF">TI39_contig4153g00005</name>
</gene>
<proteinExistence type="predicted"/>
<dbReference type="AlphaFoldDB" id="A0A0F4GC02"/>
<feature type="compositionally biased region" description="Basic and acidic residues" evidence="1">
    <location>
        <begin position="208"/>
        <end position="227"/>
    </location>
</feature>
<feature type="compositionally biased region" description="Basic and acidic residues" evidence="1">
    <location>
        <begin position="186"/>
        <end position="196"/>
    </location>
</feature>